<organism evidence="2">
    <name type="scientific">Agromyces sp. G08B096</name>
    <dbReference type="NCBI Taxonomy" id="3156399"/>
    <lineage>
        <taxon>Bacteria</taxon>
        <taxon>Bacillati</taxon>
        <taxon>Actinomycetota</taxon>
        <taxon>Actinomycetes</taxon>
        <taxon>Micrococcales</taxon>
        <taxon>Microbacteriaceae</taxon>
        <taxon>Agromyces</taxon>
    </lineage>
</organism>
<dbReference type="InterPro" id="IPR005114">
    <property type="entry name" value="Helicase_assoc"/>
</dbReference>
<gene>
    <name evidence="2" type="ORF">ABIQ69_00980</name>
</gene>
<dbReference type="PANTHER" id="PTHR33418">
    <property type="entry name" value="HELICASE-ASSOCIATED"/>
    <property type="match status" value="1"/>
</dbReference>
<accession>A0AAU7W9W0</accession>
<evidence type="ECO:0000259" key="1">
    <source>
        <dbReference type="Pfam" id="PF03457"/>
    </source>
</evidence>
<dbReference type="EMBL" id="CP158374">
    <property type="protein sequence ID" value="XBX82513.1"/>
    <property type="molecule type" value="Genomic_DNA"/>
</dbReference>
<feature type="domain" description="Helicase-associated" evidence="1">
    <location>
        <begin position="40"/>
        <end position="100"/>
    </location>
</feature>
<dbReference type="AlphaFoldDB" id="A0AAU7W9W0"/>
<name>A0AAU7W9W0_9MICO</name>
<dbReference type="Gene3D" id="6.10.140.530">
    <property type="match status" value="8"/>
</dbReference>
<dbReference type="PANTHER" id="PTHR33418:SF1">
    <property type="entry name" value="HELICASE-ASSOCIATED DOMAIN-CONTAINING PROTEIN"/>
    <property type="match status" value="1"/>
</dbReference>
<feature type="domain" description="Helicase-associated" evidence="1">
    <location>
        <begin position="458"/>
        <end position="517"/>
    </location>
</feature>
<protein>
    <submittedName>
        <fullName evidence="2">Helicase associated domain-containing protein</fullName>
    </submittedName>
</protein>
<sequence length="660" mass="73930">MTGAGSVEEVGAVTRVANAEWRVPEGAGAWGAGLYAVETEADWFARADAFAAFAREHGRLPGTGAGADAEERRLARWVKYQREAAHRGRLPRARAEWLDAEVPSWRRPADHAWRAAAVRVGLYVAEHGAYPSSTSADVEVRRLGTWLRTQRRAHDAGRLSDDRRTWLDLNLPYWRSPSAESWYLVAESLARFRTEQRRLPRSSGDASERRLARWLRDQRAAAAAGRLEAEQSAWLEQAIPGWADARLAAWMELADAVAGFARSWGRLPARDGGPGEQRLARWLAAQRAAAARGTLSQASHAALDERVPGWLDPSGPAEERWRDRLEETAAFLQAHGRLPARSAAAAEGERRLAVWLAGQRSAARAGRLLPNRRADLDRLLPGWASTEEDAWRSRARAAAAFIIRHGHPPTVRSPEPGARTLAVWLGRQRSLEAAGLLPESRRTWLSRHLPGWHDHHLATWRATAERLLDFRAEHGRLPTRAAGTSELERELGVWLANQRAAQRTGRLAADRCAWLDEHVPEWRDSRLAAWLAQAIEVERFTSAAGRLPSPRSTSPRARALGTWLDAQRTARRRGELQPNRIAWLDAHLPGWSGRIRPPGSRTRAAAPWPGVGLAPEARAHADRVLREWIDRARRRDGLPMRSHHRRWLDDNMPGWDRRGA</sequence>
<reference evidence="2" key="1">
    <citation type="submission" date="2024-05" db="EMBL/GenBank/DDBJ databases">
        <authorList>
            <person name="Yu L."/>
        </authorList>
    </citation>
    <scope>NUCLEOTIDE SEQUENCE</scope>
    <source>
        <strain evidence="2">G08B096</strain>
    </source>
</reference>
<dbReference type="Pfam" id="PF03457">
    <property type="entry name" value="HA"/>
    <property type="match status" value="3"/>
</dbReference>
<evidence type="ECO:0000313" key="2">
    <source>
        <dbReference type="EMBL" id="XBX82513.1"/>
    </source>
</evidence>
<dbReference type="RefSeq" id="WP_350348530.1">
    <property type="nucleotide sequence ID" value="NZ_CP158374.1"/>
</dbReference>
<proteinExistence type="predicted"/>
<feature type="domain" description="Helicase-associated" evidence="1">
    <location>
        <begin position="318"/>
        <end position="379"/>
    </location>
</feature>